<dbReference type="PANTHER" id="PTHR30595:SF6">
    <property type="entry name" value="SCHLAFEN ALBA-2 DOMAIN-CONTAINING PROTEIN"/>
    <property type="match status" value="1"/>
</dbReference>
<dbReference type="Gene3D" id="3.30.950.30">
    <property type="entry name" value="Schlafen, AAA domain"/>
    <property type="match status" value="1"/>
</dbReference>
<feature type="domain" description="Schlafen AlbA-2" evidence="1">
    <location>
        <begin position="18"/>
        <end position="92"/>
    </location>
</feature>
<reference evidence="2" key="1">
    <citation type="journal article" date="2020" name="Antimicrob. Agents Chemother.">
        <title>The novel macrolide resistance genes mef(D), msr(F) and msr(H) are present on resistance islands in Macrococcus canis, Macrococcus caseolyticus and Staphylococcus aureus.</title>
        <authorList>
            <person name="Schwendener S."/>
            <person name="Dona V."/>
            <person name="Perreten V."/>
        </authorList>
    </citation>
    <scope>NUCLEOTIDE SEQUENCE</scope>
    <source>
        <strain evidence="2">SD607</strain>
    </source>
</reference>
<dbReference type="InterPro" id="IPR038461">
    <property type="entry name" value="Schlafen_AlbA_2_dom_sf"/>
</dbReference>
<dbReference type="Pfam" id="PF04326">
    <property type="entry name" value="SLFN_AlbA_2"/>
    <property type="match status" value="1"/>
</dbReference>
<evidence type="ECO:0000259" key="1">
    <source>
        <dbReference type="Pfam" id="PF04326"/>
    </source>
</evidence>
<dbReference type="PANTHER" id="PTHR30595">
    <property type="entry name" value="GLPR-RELATED TRANSCRIPTIONAL REPRESSOR"/>
    <property type="match status" value="1"/>
</dbReference>
<evidence type="ECO:0000313" key="2">
    <source>
        <dbReference type="EMBL" id="QHW12393.1"/>
    </source>
</evidence>
<dbReference type="AlphaFoldDB" id="A0A6G5ZZQ8"/>
<sequence length="94" mass="10647">MRRGDLILNILEIIRNGEINTVEFKSWKKSSNFKELIDLLVKEAVGFANTKGGIIIVGVEDNGDITGCENFDTQNIIESIYDKTIPKLFTDINW</sequence>
<dbReference type="EMBL" id="MN728682">
    <property type="protein sequence ID" value="QHW12393.1"/>
    <property type="molecule type" value="Genomic_DNA"/>
</dbReference>
<proteinExistence type="predicted"/>
<gene>
    <name evidence="2" type="ORF">SD607_00039</name>
</gene>
<accession>A0A6G5ZZQ8</accession>
<dbReference type="InterPro" id="IPR007421">
    <property type="entry name" value="Schlafen_AlbA_2_dom"/>
</dbReference>
<name>A0A6G5ZZQ8_9STAP</name>
<protein>
    <recommendedName>
        <fullName evidence="1">Schlafen AlbA-2 domain-containing protein</fullName>
    </recommendedName>
</protein>
<organism evidence="2">
    <name type="scientific">Macrococcoides canis</name>
    <dbReference type="NCBI Taxonomy" id="1855823"/>
    <lineage>
        <taxon>Bacteria</taxon>
        <taxon>Bacillati</taxon>
        <taxon>Bacillota</taxon>
        <taxon>Bacilli</taxon>
        <taxon>Bacillales</taxon>
        <taxon>Staphylococcaceae</taxon>
        <taxon>Macrococcoides</taxon>
    </lineage>
</organism>